<protein>
    <recommendedName>
        <fullName evidence="1">VOC domain-containing protein</fullName>
    </recommendedName>
</protein>
<dbReference type="EMBL" id="JBJUIK010000004">
    <property type="protein sequence ID" value="KAL3531044.1"/>
    <property type="molecule type" value="Genomic_DNA"/>
</dbReference>
<organism evidence="2 3">
    <name type="scientific">Cinchona calisaya</name>
    <dbReference type="NCBI Taxonomy" id="153742"/>
    <lineage>
        <taxon>Eukaryota</taxon>
        <taxon>Viridiplantae</taxon>
        <taxon>Streptophyta</taxon>
        <taxon>Embryophyta</taxon>
        <taxon>Tracheophyta</taxon>
        <taxon>Spermatophyta</taxon>
        <taxon>Magnoliopsida</taxon>
        <taxon>eudicotyledons</taxon>
        <taxon>Gunneridae</taxon>
        <taxon>Pentapetalae</taxon>
        <taxon>asterids</taxon>
        <taxon>lamiids</taxon>
        <taxon>Gentianales</taxon>
        <taxon>Rubiaceae</taxon>
        <taxon>Cinchonoideae</taxon>
        <taxon>Cinchoneae</taxon>
        <taxon>Cinchona</taxon>
    </lineage>
</organism>
<feature type="domain" description="VOC" evidence="1">
    <location>
        <begin position="28"/>
        <end position="155"/>
    </location>
</feature>
<dbReference type="CDD" id="cd07246">
    <property type="entry name" value="VOC_like"/>
    <property type="match status" value="1"/>
</dbReference>
<evidence type="ECO:0000313" key="2">
    <source>
        <dbReference type="EMBL" id="KAL3531044.1"/>
    </source>
</evidence>
<sequence length="164" mass="16939">MAQEAQNGGGATNGTAAAAAVKEVVFTAMKPRLYVEAPKANDAVQFYKMAFGAEEVTRTMHPKRKADQELPLLLSAELKLCSSSFLVSDLIADDSVALVKAVGGGSAFCLETDDVEGAVEKAVAAGAISEGGVAEGERVGKLKDPYGNVWLVCSPAMVCADVDA</sequence>
<dbReference type="InterPro" id="IPR054575">
    <property type="entry name" value="At5g48480-like_C"/>
</dbReference>
<dbReference type="Pfam" id="PF22656">
    <property type="entry name" value="At5g48480-like_N"/>
    <property type="match status" value="1"/>
</dbReference>
<evidence type="ECO:0000313" key="3">
    <source>
        <dbReference type="Proteomes" id="UP001630127"/>
    </source>
</evidence>
<dbReference type="Gene3D" id="3.10.180.10">
    <property type="entry name" value="2,3-Dihydroxybiphenyl 1,2-Dioxygenase, domain 1"/>
    <property type="match status" value="1"/>
</dbReference>
<comment type="caution">
    <text evidence="2">The sequence shown here is derived from an EMBL/GenBank/DDBJ whole genome shotgun (WGS) entry which is preliminary data.</text>
</comment>
<dbReference type="Pfam" id="PF22650">
    <property type="entry name" value="At5g48480-like_C"/>
    <property type="match status" value="1"/>
</dbReference>
<name>A0ABD3AIS2_9GENT</name>
<keyword evidence="3" id="KW-1185">Reference proteome</keyword>
<dbReference type="InterPro" id="IPR054576">
    <property type="entry name" value="At5g48480-like_N"/>
</dbReference>
<dbReference type="PANTHER" id="PTHR34109">
    <property type="entry name" value="BNAUNNG04460D PROTEIN-RELATED"/>
    <property type="match status" value="1"/>
</dbReference>
<dbReference type="Proteomes" id="UP001630127">
    <property type="component" value="Unassembled WGS sequence"/>
</dbReference>
<dbReference type="PROSITE" id="PS51819">
    <property type="entry name" value="VOC"/>
    <property type="match status" value="1"/>
</dbReference>
<dbReference type="InterPro" id="IPR029068">
    <property type="entry name" value="Glyas_Bleomycin-R_OHBP_Dase"/>
</dbReference>
<proteinExistence type="predicted"/>
<gene>
    <name evidence="2" type="ORF">ACH5RR_010366</name>
</gene>
<reference evidence="2 3" key="1">
    <citation type="submission" date="2024-11" db="EMBL/GenBank/DDBJ databases">
        <title>A near-complete genome assembly of Cinchona calisaya.</title>
        <authorList>
            <person name="Lian D.C."/>
            <person name="Zhao X.W."/>
            <person name="Wei L."/>
        </authorList>
    </citation>
    <scope>NUCLEOTIDE SEQUENCE [LARGE SCALE GENOMIC DNA]</scope>
    <source>
        <tissue evidence="2">Nenye</tissue>
    </source>
</reference>
<dbReference type="PANTHER" id="PTHR34109:SF1">
    <property type="entry name" value="VOC DOMAIN-CONTAINING PROTEIN"/>
    <property type="match status" value="1"/>
</dbReference>
<dbReference type="AlphaFoldDB" id="A0ABD3AIS2"/>
<evidence type="ECO:0000259" key="1">
    <source>
        <dbReference type="PROSITE" id="PS51819"/>
    </source>
</evidence>
<accession>A0ABD3AIS2</accession>
<dbReference type="InterPro" id="IPR037523">
    <property type="entry name" value="VOC_core"/>
</dbReference>
<dbReference type="SUPFAM" id="SSF54593">
    <property type="entry name" value="Glyoxalase/Bleomycin resistance protein/Dihydroxybiphenyl dioxygenase"/>
    <property type="match status" value="1"/>
</dbReference>